<gene>
    <name evidence="1" type="ORF">LYSBPC_21840</name>
</gene>
<evidence type="ECO:0000313" key="1">
    <source>
        <dbReference type="EMBL" id="GLC89057.1"/>
    </source>
</evidence>
<evidence type="ECO:0000313" key="2">
    <source>
        <dbReference type="Proteomes" id="UP001065593"/>
    </source>
</evidence>
<evidence type="ECO:0008006" key="3">
    <source>
        <dbReference type="Google" id="ProtNLM"/>
    </source>
</evidence>
<reference evidence="1" key="1">
    <citation type="submission" date="2022-08" db="EMBL/GenBank/DDBJ databases">
        <title>Draft genome sequence of Lysinibacillus sp. strain KH24.</title>
        <authorList>
            <person name="Kanbe H."/>
            <person name="Itoh H."/>
        </authorList>
    </citation>
    <scope>NUCLEOTIDE SEQUENCE</scope>
    <source>
        <strain evidence="1">KH24</strain>
    </source>
</reference>
<proteinExistence type="predicted"/>
<accession>A0ABQ5NL84</accession>
<comment type="caution">
    <text evidence="1">The sequence shown here is derived from an EMBL/GenBank/DDBJ whole genome shotgun (WGS) entry which is preliminary data.</text>
</comment>
<dbReference type="InterPro" id="IPR036188">
    <property type="entry name" value="FAD/NAD-bd_sf"/>
</dbReference>
<dbReference type="Gene3D" id="3.50.50.60">
    <property type="entry name" value="FAD/NAD(P)-binding domain"/>
    <property type="match status" value="1"/>
</dbReference>
<organism evidence="1 2">
    <name type="scientific">Lysinibacillus piscis</name>
    <dbReference type="NCBI Taxonomy" id="2518931"/>
    <lineage>
        <taxon>Bacteria</taxon>
        <taxon>Bacillati</taxon>
        <taxon>Bacillota</taxon>
        <taxon>Bacilli</taxon>
        <taxon>Bacillales</taxon>
        <taxon>Bacillaceae</taxon>
        <taxon>Lysinibacillus</taxon>
    </lineage>
</organism>
<keyword evidence="2" id="KW-1185">Reference proteome</keyword>
<sequence>MEEDLERLRDYPSYGQSQIVGAWKNKLIFAGTETNSSFDGHLEGALQLAEQAIAKITDSKKYQ</sequence>
<protein>
    <recommendedName>
        <fullName evidence="3">Amine oxidase domain-containing protein</fullName>
    </recommendedName>
</protein>
<dbReference type="EMBL" id="BRZA01000002">
    <property type="protein sequence ID" value="GLC89057.1"/>
    <property type="molecule type" value="Genomic_DNA"/>
</dbReference>
<dbReference type="Proteomes" id="UP001065593">
    <property type="component" value="Unassembled WGS sequence"/>
</dbReference>
<name>A0ABQ5NL84_9BACI</name>